<evidence type="ECO:0000313" key="1">
    <source>
        <dbReference type="EMBL" id="GAA1908612.1"/>
    </source>
</evidence>
<sequence length="237" mass="25030">MPPAPVPPDARPEHCVRAVEDLLGSLATQLASASAVVAAELPRDDGVAPTAQEVLTVAQAPTREVLDDPRVLGAGFVAHPDLAVDATYLLAWWQGEQRDRITESAALSRSVDYRTKEWFTAPLDSGAAHVTGPYVDYVCTDEVVVTVTTPVVAPDRVLGVMGADVLADTVERELGGVFAAAGTCLVNARDRVVVAGPARVFAGDALGPEDREGTRLRCGDLPLWVVVCAWPGGRERS</sequence>
<reference evidence="1 2" key="1">
    <citation type="journal article" date="2019" name="Int. J. Syst. Evol. Microbiol.">
        <title>The Global Catalogue of Microorganisms (GCM) 10K type strain sequencing project: providing services to taxonomists for standard genome sequencing and annotation.</title>
        <authorList>
            <consortium name="The Broad Institute Genomics Platform"/>
            <consortium name="The Broad Institute Genome Sequencing Center for Infectious Disease"/>
            <person name="Wu L."/>
            <person name="Ma J."/>
        </authorList>
    </citation>
    <scope>NUCLEOTIDE SEQUENCE [LARGE SCALE GENOMIC DNA]</scope>
    <source>
        <strain evidence="1 2">JCM 14046</strain>
    </source>
</reference>
<dbReference type="EMBL" id="BAAAMY010000002">
    <property type="protein sequence ID" value="GAA1908612.1"/>
    <property type="molecule type" value="Genomic_DNA"/>
</dbReference>
<accession>A0ABN2NZY1</accession>
<dbReference type="RefSeq" id="WP_344003815.1">
    <property type="nucleotide sequence ID" value="NZ_BAAAMY010000002.1"/>
</dbReference>
<organism evidence="1 2">
    <name type="scientific">Nocardioides lentus</name>
    <dbReference type="NCBI Taxonomy" id="338077"/>
    <lineage>
        <taxon>Bacteria</taxon>
        <taxon>Bacillati</taxon>
        <taxon>Actinomycetota</taxon>
        <taxon>Actinomycetes</taxon>
        <taxon>Propionibacteriales</taxon>
        <taxon>Nocardioidaceae</taxon>
        <taxon>Nocardioides</taxon>
    </lineage>
</organism>
<protein>
    <submittedName>
        <fullName evidence="1">Cache domain-containing protein</fullName>
    </submittedName>
</protein>
<name>A0ABN2NZY1_9ACTN</name>
<dbReference type="Proteomes" id="UP001501612">
    <property type="component" value="Unassembled WGS sequence"/>
</dbReference>
<evidence type="ECO:0000313" key="2">
    <source>
        <dbReference type="Proteomes" id="UP001501612"/>
    </source>
</evidence>
<keyword evidence="2" id="KW-1185">Reference proteome</keyword>
<gene>
    <name evidence="1" type="ORF">GCM10009737_07050</name>
</gene>
<dbReference type="Gene3D" id="3.30.450.20">
    <property type="entry name" value="PAS domain"/>
    <property type="match status" value="1"/>
</dbReference>
<dbReference type="Pfam" id="PF22673">
    <property type="entry name" value="MCP-like_PDC_1"/>
    <property type="match status" value="1"/>
</dbReference>
<proteinExistence type="predicted"/>
<comment type="caution">
    <text evidence="1">The sequence shown here is derived from an EMBL/GenBank/DDBJ whole genome shotgun (WGS) entry which is preliminary data.</text>
</comment>